<accession>X0T389</accession>
<organism evidence="2">
    <name type="scientific">marine sediment metagenome</name>
    <dbReference type="NCBI Taxonomy" id="412755"/>
    <lineage>
        <taxon>unclassified sequences</taxon>
        <taxon>metagenomes</taxon>
        <taxon>ecological metagenomes</taxon>
    </lineage>
</organism>
<proteinExistence type="predicted"/>
<comment type="caution">
    <text evidence="2">The sequence shown here is derived from an EMBL/GenBank/DDBJ whole genome shotgun (WGS) entry which is preliminary data.</text>
</comment>
<dbReference type="EMBL" id="BARS01007344">
    <property type="protein sequence ID" value="GAF81826.1"/>
    <property type="molecule type" value="Genomic_DNA"/>
</dbReference>
<feature type="domain" description="HNH nuclease" evidence="1">
    <location>
        <begin position="23"/>
        <end position="91"/>
    </location>
</feature>
<dbReference type="InterPro" id="IPR003615">
    <property type="entry name" value="HNH_nuc"/>
</dbReference>
<dbReference type="Gene3D" id="1.10.30.50">
    <property type="match status" value="1"/>
</dbReference>
<dbReference type="SMART" id="SM00507">
    <property type="entry name" value="HNHc"/>
    <property type="match status" value="1"/>
</dbReference>
<evidence type="ECO:0000259" key="1">
    <source>
        <dbReference type="SMART" id="SM00507"/>
    </source>
</evidence>
<reference evidence="2" key="1">
    <citation type="journal article" date="2014" name="Front. Microbiol.">
        <title>High frequency of phylogenetically diverse reductive dehalogenase-homologous genes in deep subseafloor sedimentary metagenomes.</title>
        <authorList>
            <person name="Kawai M."/>
            <person name="Futagami T."/>
            <person name="Toyoda A."/>
            <person name="Takaki Y."/>
            <person name="Nishi S."/>
            <person name="Hori S."/>
            <person name="Arai W."/>
            <person name="Tsubouchi T."/>
            <person name="Morono Y."/>
            <person name="Uchiyama I."/>
            <person name="Ito T."/>
            <person name="Fujiyama A."/>
            <person name="Inagaki F."/>
            <person name="Takami H."/>
        </authorList>
    </citation>
    <scope>NUCLEOTIDE SEQUENCE</scope>
    <source>
        <strain evidence="2">Expedition CK06-06</strain>
    </source>
</reference>
<dbReference type="AlphaFoldDB" id="X0T389"/>
<dbReference type="CDD" id="cd00085">
    <property type="entry name" value="HNHc"/>
    <property type="match status" value="1"/>
</dbReference>
<gene>
    <name evidence="2" type="ORF">S01H1_14149</name>
</gene>
<evidence type="ECO:0000313" key="2">
    <source>
        <dbReference type="EMBL" id="GAF81826.1"/>
    </source>
</evidence>
<name>X0T389_9ZZZZ</name>
<protein>
    <recommendedName>
        <fullName evidence="1">HNH nuclease domain-containing protein</fullName>
    </recommendedName>
</protein>
<sequence>MSYKNKEKQREYQRKWRRNKYIKERKIVLKLFGGKCVLCGNSDERVLEIDHIKPLIRKNSKELCGSLLIHAIIFRKVDVKNLQLLCSNCHRIKTFDDRKQYKNYK</sequence>